<proteinExistence type="predicted"/>
<evidence type="ECO:0000313" key="2">
    <source>
        <dbReference type="Proteomes" id="UP000789759"/>
    </source>
</evidence>
<accession>A0A9N9PEA8</accession>
<protein>
    <submittedName>
        <fullName evidence="1">8524_t:CDS:1</fullName>
    </submittedName>
</protein>
<evidence type="ECO:0000313" key="1">
    <source>
        <dbReference type="EMBL" id="CAG8808416.1"/>
    </source>
</evidence>
<dbReference type="EMBL" id="CAJVQA010036365">
    <property type="protein sequence ID" value="CAG8808416.1"/>
    <property type="molecule type" value="Genomic_DNA"/>
</dbReference>
<name>A0A9N9PEA8_9GLOM</name>
<comment type="caution">
    <text evidence="1">The sequence shown here is derived from an EMBL/GenBank/DDBJ whole genome shotgun (WGS) entry which is preliminary data.</text>
</comment>
<gene>
    <name evidence="1" type="ORF">CPELLU_LOCUS18384</name>
</gene>
<organism evidence="1 2">
    <name type="scientific">Cetraspora pellucida</name>
    <dbReference type="NCBI Taxonomy" id="1433469"/>
    <lineage>
        <taxon>Eukaryota</taxon>
        <taxon>Fungi</taxon>
        <taxon>Fungi incertae sedis</taxon>
        <taxon>Mucoromycota</taxon>
        <taxon>Glomeromycotina</taxon>
        <taxon>Glomeromycetes</taxon>
        <taxon>Diversisporales</taxon>
        <taxon>Gigasporaceae</taxon>
        <taxon>Cetraspora</taxon>
    </lineage>
</organism>
<dbReference type="Proteomes" id="UP000789759">
    <property type="component" value="Unassembled WGS sequence"/>
</dbReference>
<reference evidence="1" key="1">
    <citation type="submission" date="2021-06" db="EMBL/GenBank/DDBJ databases">
        <authorList>
            <person name="Kallberg Y."/>
            <person name="Tangrot J."/>
            <person name="Rosling A."/>
        </authorList>
    </citation>
    <scope>NUCLEOTIDE SEQUENCE</scope>
    <source>
        <strain evidence="1">FL966</strain>
    </source>
</reference>
<keyword evidence="2" id="KW-1185">Reference proteome</keyword>
<dbReference type="AlphaFoldDB" id="A0A9N9PEA8"/>
<sequence length="81" mass="9501">HFDSQTYKKNKKNYKTAAQNGHFQTLEDSLSMAKSKKIVMKNLVKVFIKTNISLEKVNMLQLFFRKYYKEGDLVPQADALR</sequence>
<dbReference type="OrthoDB" id="2405594at2759"/>
<feature type="non-terminal residue" evidence="1">
    <location>
        <position position="1"/>
    </location>
</feature>